<protein>
    <submittedName>
        <fullName evidence="3">1,4-alpha-glucan (Glycogen) branching enzyme, GH-13-type</fullName>
    </submittedName>
</protein>
<evidence type="ECO:0000313" key="3">
    <source>
        <dbReference type="EMBL" id="CAA9354845.1"/>
    </source>
</evidence>
<dbReference type="Pfam" id="PF22019">
    <property type="entry name" value="GlgB_N"/>
    <property type="match status" value="1"/>
</dbReference>
<reference evidence="3" key="1">
    <citation type="submission" date="2020-02" db="EMBL/GenBank/DDBJ databases">
        <authorList>
            <person name="Meier V. D."/>
        </authorList>
    </citation>
    <scope>NUCLEOTIDE SEQUENCE</scope>
    <source>
        <strain evidence="3">AVDCRST_MAG36</strain>
    </source>
</reference>
<proteinExistence type="predicted"/>
<feature type="domain" description="1,4-alpha-glucan branching enzyme GlgB N-terminal" evidence="2">
    <location>
        <begin position="49"/>
        <end position="96"/>
    </location>
</feature>
<dbReference type="EMBL" id="CADCUH010000151">
    <property type="protein sequence ID" value="CAA9354845.1"/>
    <property type="molecule type" value="Genomic_DNA"/>
</dbReference>
<evidence type="ECO:0000259" key="2">
    <source>
        <dbReference type="Pfam" id="PF22019"/>
    </source>
</evidence>
<feature type="region of interest" description="Disordered" evidence="1">
    <location>
        <begin position="1"/>
        <end position="46"/>
    </location>
</feature>
<dbReference type="InterPro" id="IPR054169">
    <property type="entry name" value="GlgB_N"/>
</dbReference>
<dbReference type="SUPFAM" id="SSF81296">
    <property type="entry name" value="E set domains"/>
    <property type="match status" value="1"/>
</dbReference>
<accession>A0A6J4MB20</accession>
<feature type="compositionally biased region" description="Pro residues" evidence="1">
    <location>
        <begin position="34"/>
        <end position="44"/>
    </location>
</feature>
<dbReference type="InterPro" id="IPR014756">
    <property type="entry name" value="Ig_E-set"/>
</dbReference>
<gene>
    <name evidence="3" type="ORF">AVDCRST_MAG36-2229</name>
</gene>
<evidence type="ECO:0000256" key="1">
    <source>
        <dbReference type="SAM" id="MobiDB-lite"/>
    </source>
</evidence>
<name>A0A6J4MB20_9ACTN</name>
<dbReference type="AlphaFoldDB" id="A0A6J4MB20"/>
<organism evidence="3">
    <name type="scientific">uncultured Nocardioidaceae bacterium</name>
    <dbReference type="NCBI Taxonomy" id="253824"/>
    <lineage>
        <taxon>Bacteria</taxon>
        <taxon>Bacillati</taxon>
        <taxon>Actinomycetota</taxon>
        <taxon>Actinomycetes</taxon>
        <taxon>Propionibacteriales</taxon>
        <taxon>Nocardioidaceae</taxon>
        <taxon>environmental samples</taxon>
    </lineage>
</organism>
<sequence length="104" mass="10269">MASKSSKKGSTGPADAPGTPAPATAPAAAAAPAAPTPAAAPDPRPVAAHELQLVAEGRHGNPHAVFGAHPHGAAVTVRAHKPLAESVTVLYADGAETLRAELRH</sequence>
<feature type="compositionally biased region" description="Low complexity" evidence="1">
    <location>
        <begin position="11"/>
        <end position="33"/>
    </location>
</feature>